<dbReference type="PATRIC" id="fig|1121318.3.peg.404"/>
<accession>A0A0L6ZE61</accession>
<keyword evidence="6" id="KW-1185">Reference proteome</keyword>
<name>A0A0L6ZE61_9CLOT</name>
<dbReference type="RefSeq" id="WP_052219998.1">
    <property type="nucleotide sequence ID" value="NZ_LHUR01000010.1"/>
</dbReference>
<dbReference type="Gene3D" id="1.10.287.130">
    <property type="match status" value="1"/>
</dbReference>
<dbReference type="GO" id="GO:0000155">
    <property type="term" value="F:phosphorelay sensor kinase activity"/>
    <property type="evidence" value="ECO:0007669"/>
    <property type="project" value="InterPro"/>
</dbReference>
<evidence type="ECO:0000256" key="1">
    <source>
        <dbReference type="ARBA" id="ARBA00022553"/>
    </source>
</evidence>
<evidence type="ECO:0000259" key="4">
    <source>
        <dbReference type="Pfam" id="PF14689"/>
    </source>
</evidence>
<dbReference type="InterPro" id="IPR039506">
    <property type="entry name" value="SPOB_a"/>
</dbReference>
<keyword evidence="3 5" id="KW-0418">Kinase</keyword>
<dbReference type="Pfam" id="PF14689">
    <property type="entry name" value="SPOB_a"/>
    <property type="match status" value="1"/>
</dbReference>
<evidence type="ECO:0000256" key="2">
    <source>
        <dbReference type="ARBA" id="ARBA00022679"/>
    </source>
</evidence>
<evidence type="ECO:0000256" key="3">
    <source>
        <dbReference type="ARBA" id="ARBA00022777"/>
    </source>
</evidence>
<dbReference type="SUPFAM" id="SSF55890">
    <property type="entry name" value="Sporulation response regulatory protein Spo0B"/>
    <property type="match status" value="1"/>
</dbReference>
<evidence type="ECO:0000313" key="6">
    <source>
        <dbReference type="Proteomes" id="UP000037043"/>
    </source>
</evidence>
<dbReference type="STRING" id="36844.SAMN04488501_107145"/>
<keyword evidence="1" id="KW-0597">Phosphoprotein</keyword>
<feature type="domain" description="SpoOB alpha-helical" evidence="4">
    <location>
        <begin position="2"/>
        <end position="55"/>
    </location>
</feature>
<reference evidence="6" key="1">
    <citation type="submission" date="2015-08" db="EMBL/GenBank/DDBJ databases">
        <title>Genome sequence of the strict anaerobe Clostridium homopropionicum LuHBu1 (DSM 5847T).</title>
        <authorList>
            <person name="Poehlein A."/>
            <person name="Beck M."/>
            <person name="Schiel-Bengelsdorf B."/>
            <person name="Bengelsdorf F.R."/>
            <person name="Daniel R."/>
            <person name="Duerre P."/>
        </authorList>
    </citation>
    <scope>NUCLEOTIDE SEQUENCE [LARGE SCALE GENOMIC DNA]</scope>
    <source>
        <strain evidence="6">DSM 5847</strain>
    </source>
</reference>
<keyword evidence="2" id="KW-0808">Transferase</keyword>
<organism evidence="5 6">
    <name type="scientific">Clostridium homopropionicum DSM 5847</name>
    <dbReference type="NCBI Taxonomy" id="1121318"/>
    <lineage>
        <taxon>Bacteria</taxon>
        <taxon>Bacillati</taxon>
        <taxon>Bacillota</taxon>
        <taxon>Clostridia</taxon>
        <taxon>Eubacteriales</taxon>
        <taxon>Clostridiaceae</taxon>
        <taxon>Clostridium</taxon>
    </lineage>
</organism>
<dbReference type="EMBL" id="LHUR01000010">
    <property type="protein sequence ID" value="KOA21269.1"/>
    <property type="molecule type" value="Genomic_DNA"/>
</dbReference>
<dbReference type="Proteomes" id="UP000037043">
    <property type="component" value="Unassembled WGS sequence"/>
</dbReference>
<protein>
    <submittedName>
        <fullName evidence="5">Sensory histidine kinase DcuS</fullName>
    </submittedName>
</protein>
<dbReference type="AlphaFoldDB" id="A0A0L6ZE61"/>
<evidence type="ECO:0000313" key="5">
    <source>
        <dbReference type="EMBL" id="KOA21269.1"/>
    </source>
</evidence>
<gene>
    <name evidence="5" type="ORF">CLHOM_03990</name>
</gene>
<dbReference type="InterPro" id="IPR016120">
    <property type="entry name" value="Sig_transdc_His_kin_SpoOB"/>
</dbReference>
<proteinExistence type="predicted"/>
<comment type="caution">
    <text evidence="5">The sequence shown here is derived from an EMBL/GenBank/DDBJ whole genome shotgun (WGS) entry which is preliminary data.</text>
</comment>
<sequence length="179" mass="21418">MEELHNFIDMLREQRHDFMNNVQVIYGYLQIDKKDEALKYIEKIAGENQNISKLYALGDKSLAFSLEIEIKNLWKKGFLVEVDLEIESLSKEMFLNEYHKKSNIVNTIFKEMENSKFKFVYIYLFQDELGESLLICNSEACVNELDWMEDWEEIQAELGDIIIHKYFNNEKKAYRLTFN</sequence>